<dbReference type="AlphaFoldDB" id="A0A4R6USS4"/>
<accession>A0A4R6USS4</accession>
<dbReference type="InterPro" id="IPR027417">
    <property type="entry name" value="P-loop_NTPase"/>
</dbReference>
<dbReference type="EMBL" id="SNYM01000002">
    <property type="protein sequence ID" value="TDQ50348.1"/>
    <property type="molecule type" value="Genomic_DNA"/>
</dbReference>
<dbReference type="RefSeq" id="WP_157591214.1">
    <property type="nucleotide sequence ID" value="NZ_CP037953.1"/>
</dbReference>
<proteinExistence type="predicted"/>
<evidence type="ECO:0000313" key="1">
    <source>
        <dbReference type="EMBL" id="TDQ50348.1"/>
    </source>
</evidence>
<reference evidence="1 2" key="1">
    <citation type="submission" date="2019-03" db="EMBL/GenBank/DDBJ databases">
        <title>Genomic Encyclopedia of Type Strains, Phase IV (KMG-IV): sequencing the most valuable type-strain genomes for metagenomic binning, comparative biology and taxonomic classification.</title>
        <authorList>
            <person name="Goeker M."/>
        </authorList>
    </citation>
    <scope>NUCLEOTIDE SEQUENCE [LARGE SCALE GENOMIC DNA]</scope>
    <source>
        <strain evidence="1 2">DSM 103792</strain>
    </source>
</reference>
<evidence type="ECO:0000313" key="2">
    <source>
        <dbReference type="Proteomes" id="UP000295375"/>
    </source>
</evidence>
<comment type="caution">
    <text evidence="1">The sequence shown here is derived from an EMBL/GenBank/DDBJ whole genome shotgun (WGS) entry which is preliminary data.</text>
</comment>
<name>A0A4R6USS4_9GAMM</name>
<sequence>MSSLQPLLDRRRLWRARDSQFESRSGIATGWRMLDAVLPGYGWQAGTLSELLCARPELAMRLLQPALVKLSRQHRLIVWVGMPWLPYAPAWQQAGLDLSRFLIVSAQNKQAQWAAEQALRLAKGSVLVSLFNRLDLQHSRRLQLAADAGGSYAFLLRPLSALSECNAAQLRLQLDAHAQGLRVTVHKRRGAFALPPFVLKKSGSSVRWPMRPILPATEKSEAFSQAWYQPDAVIGWRDQPSNGLWQ</sequence>
<protein>
    <submittedName>
        <fullName evidence="1">Cell division inhibitor SulA</fullName>
    </submittedName>
</protein>
<dbReference type="Gene3D" id="3.40.50.300">
    <property type="entry name" value="P-loop containing nucleotide triphosphate hydrolases"/>
    <property type="match status" value="1"/>
</dbReference>
<dbReference type="SUPFAM" id="SSF52540">
    <property type="entry name" value="P-loop containing nucleoside triphosphate hydrolases"/>
    <property type="match status" value="1"/>
</dbReference>
<dbReference type="InterPro" id="IPR017166">
    <property type="entry name" value="UCP037290"/>
</dbReference>
<dbReference type="Proteomes" id="UP000295375">
    <property type="component" value="Unassembled WGS sequence"/>
</dbReference>
<dbReference type="InterPro" id="IPR047610">
    <property type="entry name" value="ImuA_translesion"/>
</dbReference>
<organism evidence="1 2">
    <name type="scientific">Permianibacter aggregans</name>
    <dbReference type="NCBI Taxonomy" id="1510150"/>
    <lineage>
        <taxon>Bacteria</taxon>
        <taxon>Pseudomonadati</taxon>
        <taxon>Pseudomonadota</taxon>
        <taxon>Gammaproteobacteria</taxon>
        <taxon>Pseudomonadales</taxon>
        <taxon>Pseudomonadaceae</taxon>
        <taxon>Permianibacter</taxon>
    </lineage>
</organism>
<dbReference type="PIRSF" id="PIRSF037290">
    <property type="entry name" value="UCP037290"/>
    <property type="match status" value="1"/>
</dbReference>
<gene>
    <name evidence="1" type="ORF">EV696_10228</name>
</gene>
<keyword evidence="2" id="KW-1185">Reference proteome</keyword>
<dbReference type="NCBIfam" id="NF033429">
    <property type="entry name" value="ImuA_translesion"/>
    <property type="match status" value="1"/>
</dbReference>